<dbReference type="PANTHER" id="PTHR23421">
    <property type="entry name" value="BETA-GALACTOSIDASE RELATED"/>
    <property type="match status" value="1"/>
</dbReference>
<keyword evidence="5 7" id="KW-0378">Hydrolase</keyword>
<evidence type="ECO:0000256" key="6">
    <source>
        <dbReference type="ARBA" id="ARBA00023295"/>
    </source>
</evidence>
<evidence type="ECO:0000256" key="7">
    <source>
        <dbReference type="RuleBase" id="RU000675"/>
    </source>
</evidence>
<comment type="similarity">
    <text evidence="2 8">Belongs to the glycosyl hydrolase 35 family.</text>
</comment>
<keyword evidence="4" id="KW-0732">Signal</keyword>
<reference evidence="10" key="1">
    <citation type="submission" date="2023-03" db="UniProtKB">
        <authorList>
            <consortium name="EnsemblPlants"/>
        </authorList>
    </citation>
    <scope>IDENTIFICATION</scope>
</reference>
<dbReference type="InterPro" id="IPR008979">
    <property type="entry name" value="Galactose-bd-like_sf"/>
</dbReference>
<name>A0A9I9DA47_CUCME</name>
<dbReference type="InterPro" id="IPR009072">
    <property type="entry name" value="Histone-fold"/>
</dbReference>
<dbReference type="eggNOG" id="KOG0496">
    <property type="taxonomic scope" value="Eukaryota"/>
</dbReference>
<organism evidence="10">
    <name type="scientific">Cucumis melo</name>
    <name type="common">Muskmelon</name>
    <dbReference type="NCBI Taxonomy" id="3656"/>
    <lineage>
        <taxon>Eukaryota</taxon>
        <taxon>Viridiplantae</taxon>
        <taxon>Streptophyta</taxon>
        <taxon>Embryophyta</taxon>
        <taxon>Tracheophyta</taxon>
        <taxon>Spermatophyta</taxon>
        <taxon>Magnoliopsida</taxon>
        <taxon>eudicotyledons</taxon>
        <taxon>Gunneridae</taxon>
        <taxon>Pentapetalae</taxon>
        <taxon>rosids</taxon>
        <taxon>fabids</taxon>
        <taxon>Cucurbitales</taxon>
        <taxon>Cucurbitaceae</taxon>
        <taxon>Benincaseae</taxon>
        <taxon>Cucumis</taxon>
    </lineage>
</organism>
<dbReference type="PROSITE" id="PS50228">
    <property type="entry name" value="SUEL_LECTIN"/>
    <property type="match status" value="1"/>
</dbReference>
<sequence>MGENWESLQLPIANVERIMKKIIPQKGKISKEAKKTMQECANEFISFVTSEAAQKCHNENRRTLNGDDIYWAFGSLGLDNYAEASSMLLLKFREAERIKASDKAITFQHHQHGVEDHDSFFFEVSQGLPCGRFFAVERDYVSYDSNAIIINGERRVILSGSMHYPRSTEAMWPDLIQKAKDGGLDAIETYIFWDRHEPQRRKYDFSGRLDFIKFFQLIQDAGLYVVMRIGPYVCAEWNYGGFPLWLHNMPGIQFRTDNQVYKNEMQTFTTKIVNMCKQAKLFASQGGPIILAQIENEYGNVMTPYGNAGKAYINWCAQMAESLDIGIPWIMCQQSDAPQPIINTCNGFYCDYDFSPNNPKSPKIFTENWVGWFKKWGDKDPYRSAEDVAFSVARFFQSGGVFNNYYMYHGGTNFGRTSGGPFITTSYDYNAPLDEYGNLNQPKWGHLKQLHASIKMGEKILTNSTRSDQKISSFITLTKFSNPTTGERFCFLSNTDNKNDATIDLQADGKYFVPAWSVSILDSCNKEVFNTAKINSQTSMFVKVQNKKENAQFSWVWAPEPMRDTLQGKGTFKANLLLEQKGTTVDFSDYLWYMTNIDSNTTSSLQNITLQVNTKGHMLHAFVNRRYIGSQWRNNGQSFVFEKPILIKPGTNTITLLSATVGLKNYDAFYDTVPTGIDGGPIYLIGDGNVTIDLSSNLWSYKVGLNGEMKQLYNPVFSQRTNWREINQKSIGRRMTWYKTSFKTPPGTDPVTLDMQGMGKGQAWVNGQSIGRFWPSFIAGNDSCSTTCDYRGAYNPSKCVENCGNPSQRWYHIPRSFLSDDTNTLILFEEIGGNPQQVSVQTITIGTICGNANEGSTLELSCQGGHIISEIQFASYGNPEGKCGSFKQGSWDVINSAILVEKICIGMESCSIDVSAKSFGLGDVTNLSARLAIQALCSKN</sequence>
<dbReference type="Pfam" id="PF21467">
    <property type="entry name" value="BetaGal_gal-bd"/>
    <property type="match status" value="1"/>
</dbReference>
<dbReference type="Gene3D" id="2.60.120.740">
    <property type="match status" value="1"/>
</dbReference>
<protein>
    <recommendedName>
        <fullName evidence="3 7">Beta-galactosidase</fullName>
        <ecNumber evidence="3 7">3.2.1.23</ecNumber>
    </recommendedName>
</protein>
<evidence type="ECO:0000256" key="1">
    <source>
        <dbReference type="ARBA" id="ARBA00001412"/>
    </source>
</evidence>
<dbReference type="PROSITE" id="PS01182">
    <property type="entry name" value="GLYCOSYL_HYDROL_F35"/>
    <property type="match status" value="1"/>
</dbReference>
<dbReference type="InterPro" id="IPR017853">
    <property type="entry name" value="GH"/>
</dbReference>
<dbReference type="InterPro" id="IPR000922">
    <property type="entry name" value="Lectin_gal-bd_dom"/>
</dbReference>
<dbReference type="SUPFAM" id="SSF49785">
    <property type="entry name" value="Galactose-binding domain-like"/>
    <property type="match status" value="2"/>
</dbReference>
<dbReference type="Pfam" id="PF00808">
    <property type="entry name" value="CBFD_NFYB_HMF"/>
    <property type="match status" value="1"/>
</dbReference>
<gene>
    <name evidence="10" type="primary">103492519</name>
</gene>
<comment type="catalytic activity">
    <reaction evidence="1 7">
        <text>Hydrolysis of terminal non-reducing beta-D-galactose residues in beta-D-galactosides.</text>
        <dbReference type="EC" id="3.2.1.23"/>
    </reaction>
</comment>
<dbReference type="PRINTS" id="PR00742">
    <property type="entry name" value="GLHYDRLASE35"/>
</dbReference>
<dbReference type="InterPro" id="IPR003958">
    <property type="entry name" value="CBFA_NFYB_domain"/>
</dbReference>
<dbReference type="Pfam" id="PF17834">
    <property type="entry name" value="GHD"/>
    <property type="match status" value="1"/>
</dbReference>
<evidence type="ECO:0000313" key="10">
    <source>
        <dbReference type="EnsemblPlants" id="MELO3C015321.2.1"/>
    </source>
</evidence>
<dbReference type="InterPro" id="IPR048913">
    <property type="entry name" value="BetaGal_gal-bd"/>
</dbReference>
<dbReference type="SUPFAM" id="SSF51445">
    <property type="entry name" value="(Trans)glycosidases"/>
    <property type="match status" value="1"/>
</dbReference>
<dbReference type="eggNOG" id="KOG0869">
    <property type="taxonomic scope" value="Eukaryota"/>
</dbReference>
<evidence type="ECO:0000256" key="2">
    <source>
        <dbReference type="ARBA" id="ARBA00009809"/>
    </source>
</evidence>
<dbReference type="Pfam" id="PF01301">
    <property type="entry name" value="Glyco_hydro_35"/>
    <property type="match status" value="1"/>
</dbReference>
<dbReference type="Gene3D" id="1.10.20.10">
    <property type="entry name" value="Histone, subunit A"/>
    <property type="match status" value="1"/>
</dbReference>
<dbReference type="InterPro" id="IPR001944">
    <property type="entry name" value="Glycoside_Hdrlase_35"/>
</dbReference>
<evidence type="ECO:0000256" key="3">
    <source>
        <dbReference type="ARBA" id="ARBA00012756"/>
    </source>
</evidence>
<dbReference type="SUPFAM" id="SSF47113">
    <property type="entry name" value="Histone-fold"/>
    <property type="match status" value="1"/>
</dbReference>
<dbReference type="Pfam" id="PF02140">
    <property type="entry name" value="SUEL_Lectin"/>
    <property type="match status" value="1"/>
</dbReference>
<dbReference type="EnsemblPlants" id="MELO3C015321.2.1">
    <property type="protein sequence ID" value="MELO3C015321.2.1"/>
    <property type="gene ID" value="MELO3C015321.2"/>
</dbReference>
<feature type="domain" description="SUEL-type lectin" evidence="9">
    <location>
        <begin position="852"/>
        <end position="938"/>
    </location>
</feature>
<dbReference type="Gene3D" id="3.20.20.80">
    <property type="entry name" value="Glycosidases"/>
    <property type="match status" value="1"/>
</dbReference>
<evidence type="ECO:0000256" key="8">
    <source>
        <dbReference type="RuleBase" id="RU003679"/>
    </source>
</evidence>
<dbReference type="CDD" id="cd22842">
    <property type="entry name" value="Gal_Rha_Lectin_BGal"/>
    <property type="match status" value="1"/>
</dbReference>
<evidence type="ECO:0000256" key="4">
    <source>
        <dbReference type="ARBA" id="ARBA00022729"/>
    </source>
</evidence>
<dbReference type="InterPro" id="IPR031330">
    <property type="entry name" value="Gly_Hdrlase_35_cat"/>
</dbReference>
<accession>A0A9I9DA47</accession>
<evidence type="ECO:0000256" key="5">
    <source>
        <dbReference type="ARBA" id="ARBA00022801"/>
    </source>
</evidence>
<dbReference type="CDD" id="cd22907">
    <property type="entry name" value="HFD_NFYB"/>
    <property type="match status" value="1"/>
</dbReference>
<dbReference type="InterPro" id="IPR043159">
    <property type="entry name" value="Lectin_gal-bd_sf"/>
</dbReference>
<proteinExistence type="inferred from homology"/>
<dbReference type="InterPro" id="IPR041392">
    <property type="entry name" value="GHD"/>
</dbReference>
<dbReference type="RefSeq" id="XP_008451143.2">
    <property type="nucleotide sequence ID" value="XM_008452921.2"/>
</dbReference>
<evidence type="ECO:0000259" key="9">
    <source>
        <dbReference type="PROSITE" id="PS50228"/>
    </source>
</evidence>
<dbReference type="InterPro" id="IPR019801">
    <property type="entry name" value="Glyco_hydro_35_CS"/>
</dbReference>
<dbReference type="EC" id="3.2.1.23" evidence="3 7"/>
<dbReference type="Gene3D" id="2.60.120.260">
    <property type="entry name" value="Galactose-binding domain-like"/>
    <property type="match status" value="1"/>
</dbReference>
<keyword evidence="6 7" id="KW-0326">Glycosidase</keyword>